<dbReference type="AlphaFoldDB" id="A0A6P4E5K7"/>
<sequence>MDLLDNKLYMCTQCFQRCLWTDLSEKEHRCSNCRLQPKECAICGKKFEPRNKSHSYCKRCDFYIQKHAVVKPPPIQKSPEGQPYGEQTREGSSITERWREIRAASGIDDDLSMSD</sequence>
<proteinExistence type="predicted"/>
<evidence type="ECO:0000313" key="4">
    <source>
        <dbReference type="RefSeq" id="XP_016973305.1"/>
    </source>
</evidence>
<dbReference type="RefSeq" id="XP_016973305.1">
    <property type="nucleotide sequence ID" value="XM_017117816.1"/>
</dbReference>
<dbReference type="EnsemblMetazoa" id="XM_017117816.1">
    <property type="protein sequence ID" value="XP_016973305.1"/>
    <property type="gene ID" value="LOC108040361"/>
</dbReference>
<feature type="region of interest" description="Disordered" evidence="1">
    <location>
        <begin position="71"/>
        <end position="99"/>
    </location>
</feature>
<organism evidence="4">
    <name type="scientific">Drosophila rhopaloa</name>
    <name type="common">Fruit fly</name>
    <dbReference type="NCBI Taxonomy" id="1041015"/>
    <lineage>
        <taxon>Eukaryota</taxon>
        <taxon>Metazoa</taxon>
        <taxon>Ecdysozoa</taxon>
        <taxon>Arthropoda</taxon>
        <taxon>Hexapoda</taxon>
        <taxon>Insecta</taxon>
        <taxon>Pterygota</taxon>
        <taxon>Neoptera</taxon>
        <taxon>Endopterygota</taxon>
        <taxon>Diptera</taxon>
        <taxon>Brachycera</taxon>
        <taxon>Muscomorpha</taxon>
        <taxon>Ephydroidea</taxon>
        <taxon>Drosophilidae</taxon>
        <taxon>Drosophila</taxon>
        <taxon>Sophophora</taxon>
    </lineage>
</organism>
<evidence type="ECO:0000313" key="2">
    <source>
        <dbReference type="EnsemblMetazoa" id="XP_016973305.1"/>
    </source>
</evidence>
<reference evidence="4" key="2">
    <citation type="submission" date="2025-04" db="UniProtKB">
        <authorList>
            <consortium name="RefSeq"/>
        </authorList>
    </citation>
    <scope>IDENTIFICATION</scope>
</reference>
<keyword evidence="3" id="KW-1185">Reference proteome</keyword>
<evidence type="ECO:0000256" key="1">
    <source>
        <dbReference type="SAM" id="MobiDB-lite"/>
    </source>
</evidence>
<reference evidence="3" key="1">
    <citation type="journal article" date="2021" name="Elife">
        <title>Highly contiguous assemblies of 101 drosophilid genomes.</title>
        <authorList>
            <person name="Kim B.Y."/>
            <person name="Wang J.R."/>
            <person name="Miller D.E."/>
            <person name="Barmina O."/>
            <person name="Delaney E."/>
            <person name="Thompson A."/>
            <person name="Comeault A.A."/>
            <person name="Peede D."/>
            <person name="D'Agostino E.R."/>
            <person name="Pelaez J."/>
            <person name="Aguilar J.M."/>
            <person name="Haji D."/>
            <person name="Matsunaga T."/>
            <person name="Armstrong E.E."/>
            <person name="Zych M."/>
            <person name="Ogawa Y."/>
            <person name="Stamenkovic-Radak M."/>
            <person name="Jelic M."/>
            <person name="Veselinovic M.S."/>
            <person name="Tanaskovic M."/>
            <person name="Eric P."/>
            <person name="Gao J.J."/>
            <person name="Katoh T.K."/>
            <person name="Toda M.J."/>
            <person name="Watabe H."/>
            <person name="Watada M."/>
            <person name="Davis J.S."/>
            <person name="Moyle L.C."/>
            <person name="Manoli G."/>
            <person name="Bertolini E."/>
            <person name="Kostal V."/>
            <person name="Hawley R.S."/>
            <person name="Takahashi A."/>
            <person name="Jones C.D."/>
            <person name="Price D.K."/>
            <person name="Whiteman N."/>
            <person name="Kopp A."/>
            <person name="Matute D.R."/>
            <person name="Petrov D.A."/>
        </authorList>
    </citation>
    <scope>NUCLEOTIDE SEQUENCE [LARGE SCALE GENOMIC DNA]</scope>
</reference>
<reference evidence="2" key="3">
    <citation type="submission" date="2025-05" db="UniProtKB">
        <authorList>
            <consortium name="EnsemblMetazoa"/>
        </authorList>
    </citation>
    <scope>IDENTIFICATION</scope>
</reference>
<dbReference type="GeneID" id="108040361"/>
<dbReference type="OrthoDB" id="7859231at2759"/>
<dbReference type="Proteomes" id="UP001652680">
    <property type="component" value="Unassembled WGS sequence"/>
</dbReference>
<evidence type="ECO:0000313" key="3">
    <source>
        <dbReference type="Proteomes" id="UP001652680"/>
    </source>
</evidence>
<protein>
    <submittedName>
        <fullName evidence="4">Protein FAM76B</fullName>
    </submittedName>
</protein>
<accession>A0A6P4E5K7</accession>
<name>A0A6P4E5K7_DRORH</name>
<gene>
    <name evidence="4" type="primary">LOC108040361</name>
    <name evidence="2" type="synonym">108040361</name>
</gene>